<dbReference type="Proteomes" id="UP001589755">
    <property type="component" value="Unassembled WGS sequence"/>
</dbReference>
<dbReference type="PRINTS" id="PR00143">
    <property type="entry name" value="CITRTSNTHASE"/>
</dbReference>
<dbReference type="InterPro" id="IPR019810">
    <property type="entry name" value="Citrate_synthase_AS"/>
</dbReference>
<sequence length="360" mass="38215">MKMDGLEGFVAAETVLSDVDGERGRLIIRGMTLDQIAGRKSYEEVLALLLQGLVDVPQETAALREALGRARRALAAHLPAIDEALAALAPADALRALIARLPDGEDVQTALRLLAAPAVFTPALMRLREGKRPIEPDESLGHAADMLRMMNATPPNAAQAAALDAYLVTVCDHGLNASTFAARVVASTGSGLTSAVVAGLGALKGPLHGGAPGPVLDMLDAVGRPQDAASWVEQALAGGQRLMGFGHRIYRVRDPRADALRTALDRLAQVGAVDEKRLRLAEAVEAAALAALRRRKPQRRLETNVEFYTALLLEALGIPRSAFTCIFAAGRVGGWIAHAREQRLSGRLIRPQSTYLGPLP</sequence>
<dbReference type="InterPro" id="IPR002020">
    <property type="entry name" value="Citrate_synthase"/>
</dbReference>
<gene>
    <name evidence="7" type="ORF">ACFFJ2_08035</name>
</gene>
<protein>
    <recommendedName>
        <fullName evidence="5">Citrate synthase</fullName>
    </recommendedName>
</protein>
<evidence type="ECO:0000256" key="1">
    <source>
        <dbReference type="ARBA" id="ARBA00004751"/>
    </source>
</evidence>
<evidence type="ECO:0000256" key="2">
    <source>
        <dbReference type="ARBA" id="ARBA00010566"/>
    </source>
</evidence>
<dbReference type="InterPro" id="IPR036969">
    <property type="entry name" value="Citrate_synthase_sf"/>
</dbReference>
<dbReference type="PROSITE" id="PS00480">
    <property type="entry name" value="CITRATE_SYNTHASE"/>
    <property type="match status" value="1"/>
</dbReference>
<dbReference type="GO" id="GO:0036440">
    <property type="term" value="F:citrate synthase activity"/>
    <property type="evidence" value="ECO:0007669"/>
    <property type="project" value="UniProtKB-EC"/>
</dbReference>
<evidence type="ECO:0000256" key="4">
    <source>
        <dbReference type="ARBA" id="ARBA00049288"/>
    </source>
</evidence>
<dbReference type="Gene3D" id="1.10.230.10">
    <property type="entry name" value="Cytochrome P450-Terp, domain 2"/>
    <property type="match status" value="1"/>
</dbReference>
<proteinExistence type="inferred from homology"/>
<dbReference type="Pfam" id="PF00285">
    <property type="entry name" value="Citrate_synt"/>
    <property type="match status" value="1"/>
</dbReference>
<dbReference type="InterPro" id="IPR016142">
    <property type="entry name" value="Citrate_synth-like_lrg_a-sub"/>
</dbReference>
<organism evidence="7 8">
    <name type="scientific">Chelativorans intermedius</name>
    <dbReference type="NCBI Taxonomy" id="515947"/>
    <lineage>
        <taxon>Bacteria</taxon>
        <taxon>Pseudomonadati</taxon>
        <taxon>Pseudomonadota</taxon>
        <taxon>Alphaproteobacteria</taxon>
        <taxon>Hyphomicrobiales</taxon>
        <taxon>Phyllobacteriaceae</taxon>
        <taxon>Chelativorans</taxon>
    </lineage>
</organism>
<evidence type="ECO:0000256" key="6">
    <source>
        <dbReference type="RuleBase" id="RU003406"/>
    </source>
</evidence>
<comment type="similarity">
    <text evidence="2 5 6">Belongs to the citrate synthase family.</text>
</comment>
<dbReference type="NCBIfam" id="NF009005">
    <property type="entry name" value="PRK12350.1"/>
    <property type="match status" value="1"/>
</dbReference>
<comment type="caution">
    <text evidence="7">The sequence shown here is derived from an EMBL/GenBank/DDBJ whole genome shotgun (WGS) entry which is preliminary data.</text>
</comment>
<dbReference type="EMBL" id="JBHLXD010000010">
    <property type="protein sequence ID" value="MFC0208344.1"/>
    <property type="molecule type" value="Genomic_DNA"/>
</dbReference>
<dbReference type="PANTHER" id="PTHR11739">
    <property type="entry name" value="CITRATE SYNTHASE"/>
    <property type="match status" value="1"/>
</dbReference>
<comment type="catalytic activity">
    <reaction evidence="4">
        <text>oxaloacetate + acetyl-CoA + H2O = citrate + CoA + H(+)</text>
        <dbReference type="Rhea" id="RHEA:16845"/>
        <dbReference type="ChEBI" id="CHEBI:15377"/>
        <dbReference type="ChEBI" id="CHEBI:15378"/>
        <dbReference type="ChEBI" id="CHEBI:16452"/>
        <dbReference type="ChEBI" id="CHEBI:16947"/>
        <dbReference type="ChEBI" id="CHEBI:57287"/>
        <dbReference type="ChEBI" id="CHEBI:57288"/>
        <dbReference type="EC" id="2.3.3.16"/>
    </reaction>
</comment>
<evidence type="ECO:0000256" key="3">
    <source>
        <dbReference type="ARBA" id="ARBA00022679"/>
    </source>
</evidence>
<accession>A0ABV6D6T0</accession>
<dbReference type="InterPro" id="IPR024176">
    <property type="entry name" value="Citrate_synthase_bac-typ"/>
</dbReference>
<dbReference type="SUPFAM" id="SSF48256">
    <property type="entry name" value="Citrate synthase"/>
    <property type="match status" value="1"/>
</dbReference>
<dbReference type="PANTHER" id="PTHR11739:SF23">
    <property type="entry name" value="CITRATE SYNTHASE 2-RELATED"/>
    <property type="match status" value="1"/>
</dbReference>
<evidence type="ECO:0000256" key="5">
    <source>
        <dbReference type="PIRNR" id="PIRNR001369"/>
    </source>
</evidence>
<keyword evidence="8" id="KW-1185">Reference proteome</keyword>
<name>A0ABV6D6T0_9HYPH</name>
<evidence type="ECO:0000313" key="7">
    <source>
        <dbReference type="EMBL" id="MFC0208344.1"/>
    </source>
</evidence>
<keyword evidence="3 5" id="KW-0808">Transferase</keyword>
<dbReference type="PIRSF" id="PIRSF001369">
    <property type="entry name" value="Citrate_synth"/>
    <property type="match status" value="1"/>
</dbReference>
<reference evidence="7 8" key="1">
    <citation type="submission" date="2024-09" db="EMBL/GenBank/DDBJ databases">
        <authorList>
            <person name="Sun Q."/>
            <person name="Mori K."/>
        </authorList>
    </citation>
    <scope>NUCLEOTIDE SEQUENCE [LARGE SCALE GENOMIC DNA]</scope>
    <source>
        <strain evidence="7 8">CCM 8543</strain>
    </source>
</reference>
<dbReference type="RefSeq" id="WP_261519829.1">
    <property type="nucleotide sequence ID" value="NZ_JAODNW010000007.1"/>
</dbReference>
<keyword evidence="7" id="KW-0012">Acyltransferase</keyword>
<comment type="pathway">
    <text evidence="1">Carbohydrate metabolism; tricarboxylic acid cycle; isocitrate from oxaloacetate: step 1/2.</text>
</comment>
<dbReference type="InterPro" id="IPR016143">
    <property type="entry name" value="Citrate_synth-like_sm_a-sub"/>
</dbReference>
<dbReference type="Gene3D" id="1.10.580.10">
    <property type="entry name" value="Citrate Synthase, domain 1"/>
    <property type="match status" value="1"/>
</dbReference>
<evidence type="ECO:0000313" key="8">
    <source>
        <dbReference type="Proteomes" id="UP001589755"/>
    </source>
</evidence>